<reference evidence="2" key="1">
    <citation type="submission" date="2016-03" db="EMBL/GenBank/DDBJ databases">
        <authorList>
            <person name="Guldener U."/>
        </authorList>
    </citation>
    <scope>NUCLEOTIDE SEQUENCE [LARGE SCALE GENOMIC DNA]</scope>
    <source>
        <strain evidence="2">04CH-RAC-A.6.1</strain>
    </source>
</reference>
<proteinExistence type="predicted"/>
<evidence type="ECO:0000313" key="2">
    <source>
        <dbReference type="Proteomes" id="UP000178912"/>
    </source>
</evidence>
<evidence type="ECO:0000313" key="1">
    <source>
        <dbReference type="EMBL" id="CZT00362.1"/>
    </source>
</evidence>
<organism evidence="1 2">
    <name type="scientific">Rhynchosporium agropyri</name>
    <dbReference type="NCBI Taxonomy" id="914238"/>
    <lineage>
        <taxon>Eukaryota</taxon>
        <taxon>Fungi</taxon>
        <taxon>Dikarya</taxon>
        <taxon>Ascomycota</taxon>
        <taxon>Pezizomycotina</taxon>
        <taxon>Leotiomycetes</taxon>
        <taxon>Helotiales</taxon>
        <taxon>Ploettnerulaceae</taxon>
        <taxon>Rhynchosporium</taxon>
    </lineage>
</organism>
<name>A0A1E1KQR6_9HELO</name>
<dbReference type="AlphaFoldDB" id="A0A1E1KQR6"/>
<sequence length="136" mass="15343">MEELNALYVRLSRRVEGKTPFKCFWDDIKLGVNYTPSIKYLRILGYPVFILINKEKRVQSYKVAPRAEKGILVGFKGDSIDTLSQNQDVEVTSTTTPDIGIVSEDEVDSIDSTDTESTVEDEVLVLEVDIPEQITI</sequence>
<dbReference type="EMBL" id="FJUX01000045">
    <property type="protein sequence ID" value="CZT00362.1"/>
    <property type="molecule type" value="Genomic_DNA"/>
</dbReference>
<protein>
    <submittedName>
        <fullName evidence="1">Uncharacterized protein</fullName>
    </submittedName>
</protein>
<keyword evidence="2" id="KW-1185">Reference proteome</keyword>
<accession>A0A1E1KQR6</accession>
<dbReference type="OrthoDB" id="413361at2759"/>
<gene>
    <name evidence="1" type="ORF">RAG0_08414</name>
</gene>
<dbReference type="Proteomes" id="UP000178912">
    <property type="component" value="Unassembled WGS sequence"/>
</dbReference>